<reference evidence="1 2" key="1">
    <citation type="submission" date="2024-04" db="EMBL/GenBank/DDBJ databases">
        <title>Arthrobacter sp. from Plains bison fecal sample.</title>
        <authorList>
            <person name="Ruzzini A."/>
        </authorList>
    </citation>
    <scope>NUCLEOTIDE SEQUENCE [LARGE SCALE GENOMIC DNA]</scope>
    <source>
        <strain evidence="1 2">EINP1</strain>
    </source>
</reference>
<keyword evidence="2" id="KW-1185">Reference proteome</keyword>
<gene>
    <name evidence="1" type="ORF">AAE021_17485</name>
</gene>
<accession>A0ABZ2ZUQ8</accession>
<proteinExistence type="predicted"/>
<organism evidence="1 2">
    <name type="scientific">Arthrobacter citreus</name>
    <dbReference type="NCBI Taxonomy" id="1670"/>
    <lineage>
        <taxon>Bacteria</taxon>
        <taxon>Bacillati</taxon>
        <taxon>Actinomycetota</taxon>
        <taxon>Actinomycetes</taxon>
        <taxon>Micrococcales</taxon>
        <taxon>Micrococcaceae</taxon>
        <taxon>Arthrobacter</taxon>
    </lineage>
</organism>
<dbReference type="EMBL" id="CP151657">
    <property type="protein sequence ID" value="WZP15913.1"/>
    <property type="molecule type" value="Genomic_DNA"/>
</dbReference>
<evidence type="ECO:0008006" key="3">
    <source>
        <dbReference type="Google" id="ProtNLM"/>
    </source>
</evidence>
<sequence length="85" mass="9369">MPSTPTRSKAARAKRVRNIRSIRRGDHIEVRSGSEVYYRGEVRDTAPGLGTLWIRGDDGLRIAVSVEDFTLWKVPAQPGAPASHA</sequence>
<dbReference type="Proteomes" id="UP001448858">
    <property type="component" value="Chromosome"/>
</dbReference>
<protein>
    <recommendedName>
        <fullName evidence="3">DUF1918 domain-containing protein</fullName>
    </recommendedName>
</protein>
<dbReference type="RefSeq" id="WP_342023565.1">
    <property type="nucleotide sequence ID" value="NZ_CP151657.1"/>
</dbReference>
<evidence type="ECO:0000313" key="1">
    <source>
        <dbReference type="EMBL" id="WZP15913.1"/>
    </source>
</evidence>
<name>A0ABZ2ZUQ8_9MICC</name>
<evidence type="ECO:0000313" key="2">
    <source>
        <dbReference type="Proteomes" id="UP001448858"/>
    </source>
</evidence>